<dbReference type="SUPFAM" id="SSF55073">
    <property type="entry name" value="Nucleotide cyclase"/>
    <property type="match status" value="1"/>
</dbReference>
<evidence type="ECO:0000256" key="3">
    <source>
        <dbReference type="ARBA" id="ARBA00023125"/>
    </source>
</evidence>
<dbReference type="InterPro" id="IPR051677">
    <property type="entry name" value="AfsR-DnrI-RedD_regulator"/>
</dbReference>
<keyword evidence="8" id="KW-1185">Reference proteome</keyword>
<dbReference type="Gene3D" id="3.30.70.1230">
    <property type="entry name" value="Nucleotide cyclase"/>
    <property type="match status" value="1"/>
</dbReference>
<keyword evidence="3 5" id="KW-0238">DNA-binding</keyword>
<evidence type="ECO:0000313" key="8">
    <source>
        <dbReference type="Proteomes" id="UP001147653"/>
    </source>
</evidence>
<gene>
    <name evidence="7" type="ORF">OJ997_26375</name>
</gene>
<evidence type="ECO:0000256" key="5">
    <source>
        <dbReference type="PROSITE-ProRule" id="PRU01091"/>
    </source>
</evidence>
<dbReference type="InterPro" id="IPR000073">
    <property type="entry name" value="AB_hydrolase_1"/>
</dbReference>
<dbReference type="Gene3D" id="3.40.50.1820">
    <property type="entry name" value="alpha/beta hydrolase"/>
    <property type="match status" value="1"/>
</dbReference>
<dbReference type="InterPro" id="IPR005158">
    <property type="entry name" value="BTAD"/>
</dbReference>
<dbReference type="Gene3D" id="1.10.10.10">
    <property type="entry name" value="Winged helix-like DNA-binding domain superfamily/Winged helix DNA-binding domain"/>
    <property type="match status" value="1"/>
</dbReference>
<evidence type="ECO:0000313" key="7">
    <source>
        <dbReference type="EMBL" id="MDA0183860.1"/>
    </source>
</evidence>
<dbReference type="InterPro" id="IPR011990">
    <property type="entry name" value="TPR-like_helical_dom_sf"/>
</dbReference>
<dbReference type="PANTHER" id="PTHR35807:SF1">
    <property type="entry name" value="TRANSCRIPTIONAL REGULATOR REDD"/>
    <property type="match status" value="1"/>
</dbReference>
<reference evidence="7" key="1">
    <citation type="submission" date="2022-10" db="EMBL/GenBank/DDBJ databases">
        <title>The WGS of Solirubrobacter phytolaccae KCTC 29190.</title>
        <authorList>
            <person name="Jiang Z."/>
        </authorList>
    </citation>
    <scope>NUCLEOTIDE SEQUENCE</scope>
    <source>
        <strain evidence="7">KCTC 29190</strain>
    </source>
</reference>
<dbReference type="Proteomes" id="UP001147653">
    <property type="component" value="Unassembled WGS sequence"/>
</dbReference>
<dbReference type="PROSITE" id="PS51755">
    <property type="entry name" value="OMPR_PHOB"/>
    <property type="match status" value="1"/>
</dbReference>
<dbReference type="SUPFAM" id="SSF53474">
    <property type="entry name" value="alpha/beta-Hydrolases"/>
    <property type="match status" value="1"/>
</dbReference>
<dbReference type="CDD" id="cd15831">
    <property type="entry name" value="BTAD"/>
    <property type="match status" value="1"/>
</dbReference>
<dbReference type="InterPro" id="IPR016032">
    <property type="entry name" value="Sig_transdc_resp-reg_C-effctor"/>
</dbReference>
<dbReference type="AlphaFoldDB" id="A0A9X3SDN2"/>
<evidence type="ECO:0000256" key="4">
    <source>
        <dbReference type="ARBA" id="ARBA00023163"/>
    </source>
</evidence>
<comment type="similarity">
    <text evidence="1">Belongs to the AfsR/DnrI/RedD regulatory family.</text>
</comment>
<feature type="DNA-binding region" description="OmpR/PhoB-type" evidence="5">
    <location>
        <begin position="1"/>
        <end position="90"/>
    </location>
</feature>
<dbReference type="SUPFAM" id="SSF48452">
    <property type="entry name" value="TPR-like"/>
    <property type="match status" value="1"/>
</dbReference>
<dbReference type="EMBL" id="JAPDDP010000062">
    <property type="protein sequence ID" value="MDA0183860.1"/>
    <property type="molecule type" value="Genomic_DNA"/>
</dbReference>
<name>A0A9X3SDN2_9ACTN</name>
<sequence length="681" mass="74163">MDFRLLGPLEVVDGGGAPLKLGGRKPRALLARLALDAGRTVSVDQLVDDLWGDEVPESAVKMVHIHVSALRKALPPGTLHTRSPGYALELPEEALDLDRFERLRRAGRQALDHGDAGTAADRFAAALDLWRGPALAEFNEPFAIVESAHLRERLQVCVEDRVDADLALGRHADLVGELESHVAANPLRERLRAQLMVALYRSGREADALAVYHAYRDTLNEQLGLEPSARMRELERRILRQDATLDGRTETSEEAVALKVEPIRYVQSVGGYSIAYQVVGDGPLDIIFVHGFICSFQPGWEWPALASFYRGLAKLGRLILFDKRGTGLSDRVLGIASLEERMDDVRAVMDAVGAERAVVVGVSEGGPMCTLFAATHPDRTQALVTLGAYARRNWAPDYPIGRRAEQDGWLRPTAEQWGRYATERFLQERAPSIATDEAAIDWYTSYLVRGASPAAVSAITDMNEEIDVRHALGTVRVPSLVVYRAQEYLREASRYMGARLPGAHVVEAPGSDHLPWEGDQGAVLEAIEHFLTDLRAQHAEPNLILTTVLEADVPEPDLAVARSALARFRGQPLDAPPGRFRASFDGPARAVRCASALAEAIPHLRAGVHTGECELVDGRLTGPALEITAGVARAAAAGEILATSTVQDLVAGSGIEFSERGAVELPLAGASREWRLFTVER</sequence>
<evidence type="ECO:0000259" key="6">
    <source>
        <dbReference type="PROSITE" id="PS51755"/>
    </source>
</evidence>
<dbReference type="InterPro" id="IPR001867">
    <property type="entry name" value="OmpR/PhoB-type_DNA-bd"/>
</dbReference>
<keyword evidence="2" id="KW-0805">Transcription regulation</keyword>
<accession>A0A9X3SDN2</accession>
<dbReference type="PANTHER" id="PTHR35807">
    <property type="entry name" value="TRANSCRIPTIONAL REGULATOR REDD-RELATED"/>
    <property type="match status" value="1"/>
</dbReference>
<dbReference type="Pfam" id="PF00561">
    <property type="entry name" value="Abhydrolase_1"/>
    <property type="match status" value="1"/>
</dbReference>
<dbReference type="GO" id="GO:0016787">
    <property type="term" value="F:hydrolase activity"/>
    <property type="evidence" value="ECO:0007669"/>
    <property type="project" value="UniProtKB-KW"/>
</dbReference>
<protein>
    <submittedName>
        <fullName evidence="7">Alpha/beta fold hydrolase</fullName>
    </submittedName>
</protein>
<dbReference type="GO" id="GO:0000160">
    <property type="term" value="P:phosphorelay signal transduction system"/>
    <property type="evidence" value="ECO:0007669"/>
    <property type="project" value="InterPro"/>
</dbReference>
<dbReference type="InterPro" id="IPR029787">
    <property type="entry name" value="Nucleotide_cyclase"/>
</dbReference>
<dbReference type="InterPro" id="IPR029058">
    <property type="entry name" value="AB_hydrolase_fold"/>
</dbReference>
<evidence type="ECO:0000256" key="2">
    <source>
        <dbReference type="ARBA" id="ARBA00023015"/>
    </source>
</evidence>
<dbReference type="RefSeq" id="WP_270028274.1">
    <property type="nucleotide sequence ID" value="NZ_JAPDDP010000062.1"/>
</dbReference>
<dbReference type="InterPro" id="IPR036388">
    <property type="entry name" value="WH-like_DNA-bd_sf"/>
</dbReference>
<evidence type="ECO:0000256" key="1">
    <source>
        <dbReference type="ARBA" id="ARBA00005820"/>
    </source>
</evidence>
<dbReference type="Pfam" id="PF00486">
    <property type="entry name" value="Trans_reg_C"/>
    <property type="match status" value="1"/>
</dbReference>
<keyword evidence="4" id="KW-0804">Transcription</keyword>
<dbReference type="SMART" id="SM00862">
    <property type="entry name" value="Trans_reg_C"/>
    <property type="match status" value="1"/>
</dbReference>
<organism evidence="7 8">
    <name type="scientific">Solirubrobacter phytolaccae</name>
    <dbReference type="NCBI Taxonomy" id="1404360"/>
    <lineage>
        <taxon>Bacteria</taxon>
        <taxon>Bacillati</taxon>
        <taxon>Actinomycetota</taxon>
        <taxon>Thermoleophilia</taxon>
        <taxon>Solirubrobacterales</taxon>
        <taxon>Solirubrobacteraceae</taxon>
        <taxon>Solirubrobacter</taxon>
    </lineage>
</organism>
<feature type="domain" description="OmpR/PhoB-type" evidence="6">
    <location>
        <begin position="1"/>
        <end position="90"/>
    </location>
</feature>
<dbReference type="SMART" id="SM01043">
    <property type="entry name" value="BTAD"/>
    <property type="match status" value="1"/>
</dbReference>
<dbReference type="GO" id="GO:0003677">
    <property type="term" value="F:DNA binding"/>
    <property type="evidence" value="ECO:0007669"/>
    <property type="project" value="UniProtKB-UniRule"/>
</dbReference>
<keyword evidence="7" id="KW-0378">Hydrolase</keyword>
<proteinExistence type="inferred from homology"/>
<dbReference type="Pfam" id="PF03704">
    <property type="entry name" value="BTAD"/>
    <property type="match status" value="1"/>
</dbReference>
<dbReference type="SUPFAM" id="SSF46894">
    <property type="entry name" value="C-terminal effector domain of the bipartite response regulators"/>
    <property type="match status" value="1"/>
</dbReference>
<dbReference type="GO" id="GO:0006355">
    <property type="term" value="P:regulation of DNA-templated transcription"/>
    <property type="evidence" value="ECO:0007669"/>
    <property type="project" value="InterPro"/>
</dbReference>
<dbReference type="Gene3D" id="1.25.40.10">
    <property type="entry name" value="Tetratricopeptide repeat domain"/>
    <property type="match status" value="1"/>
</dbReference>
<comment type="caution">
    <text evidence="7">The sequence shown here is derived from an EMBL/GenBank/DDBJ whole genome shotgun (WGS) entry which is preliminary data.</text>
</comment>